<comment type="caution">
    <text evidence="1">The sequence shown here is derived from an EMBL/GenBank/DDBJ whole genome shotgun (WGS) entry which is preliminary data.</text>
</comment>
<dbReference type="InterPro" id="IPR016181">
    <property type="entry name" value="Acyl_CoA_acyltransferase"/>
</dbReference>
<evidence type="ECO:0000313" key="2">
    <source>
        <dbReference type="Proteomes" id="UP000248314"/>
    </source>
</evidence>
<proteinExistence type="predicted"/>
<dbReference type="AlphaFoldDB" id="A0A318HZK9"/>
<dbReference type="RefSeq" id="WP_025816718.1">
    <property type="nucleotide sequence ID" value="NZ_BAIZ01000030.1"/>
</dbReference>
<name>A0A318HZK9_9BACT</name>
<evidence type="ECO:0000313" key="1">
    <source>
        <dbReference type="EMBL" id="PXX23859.1"/>
    </source>
</evidence>
<organism evidence="1 2">
    <name type="scientific">Hoylesella shahii DSM 15611 = JCM 12083</name>
    <dbReference type="NCBI Taxonomy" id="1122991"/>
    <lineage>
        <taxon>Bacteria</taxon>
        <taxon>Pseudomonadati</taxon>
        <taxon>Bacteroidota</taxon>
        <taxon>Bacteroidia</taxon>
        <taxon>Bacteroidales</taxon>
        <taxon>Prevotellaceae</taxon>
        <taxon>Hoylesella</taxon>
    </lineage>
</organism>
<dbReference type="Proteomes" id="UP000248314">
    <property type="component" value="Unassembled WGS sequence"/>
</dbReference>
<evidence type="ECO:0008006" key="3">
    <source>
        <dbReference type="Google" id="ProtNLM"/>
    </source>
</evidence>
<accession>A0A318HZK9</accession>
<dbReference type="OrthoDB" id="9796381at2"/>
<keyword evidence="2" id="KW-1185">Reference proteome</keyword>
<reference evidence="1 2" key="1">
    <citation type="submission" date="2018-05" db="EMBL/GenBank/DDBJ databases">
        <title>Genomic Encyclopedia of Type Strains, Phase I: the one thousand microbial genomes (KMG-I) project.</title>
        <authorList>
            <person name="Kyrpides N."/>
        </authorList>
    </citation>
    <scope>NUCLEOTIDE SEQUENCE [LARGE SCALE GENOMIC DNA]</scope>
    <source>
        <strain evidence="1 2">DSM 15611</strain>
    </source>
</reference>
<dbReference type="STRING" id="1122991.GCA_000613445_01077"/>
<gene>
    <name evidence="1" type="ORF">EJ73_00454</name>
</gene>
<protein>
    <recommendedName>
        <fullName evidence="3">N-acetyltransferase domain-containing protein</fullName>
    </recommendedName>
</protein>
<dbReference type="EMBL" id="QJJX01000004">
    <property type="protein sequence ID" value="PXX23859.1"/>
    <property type="molecule type" value="Genomic_DNA"/>
</dbReference>
<dbReference type="Gene3D" id="3.40.630.30">
    <property type="match status" value="1"/>
</dbReference>
<dbReference type="SUPFAM" id="SSF55729">
    <property type="entry name" value="Acyl-CoA N-acyltransferases (Nat)"/>
    <property type="match status" value="1"/>
</dbReference>
<sequence length="170" mass="19599">MAENVLIRQATTADIDTVMLLLDLGRQRMEASGNRHQWTVGYPRRDTVEEDVRRGQCYVMEMAGILVATFVLAQGPDPTYARIWYGQWIDNEQPYSVIHRMAARPTMHGVFALVMQFCKRMATNLRIDTHQDNASMLHNIRKHGFEYCGVIHVGDGSERLAFQWMDKDKP</sequence>